<accession>F4PLH0</accession>
<proteinExistence type="predicted"/>
<sequence>MSDFTITNPDFTATITNSVELIATSFGSEEFKEIKKIRYDVFVVEQKCPEDEEWDEYDEKATHYLLRVNGEAVGCARSRQIYYPDYEGKLDTHVLKLERFAVPQNHRGKNHGGELVKRTIKQVYKETKDKNYPLYIINAQQYVEKFYQKLGFETDQSIPIFYECEIPHVRMIITAATVSSQQQQQ</sequence>
<dbReference type="InterPro" id="IPR052829">
    <property type="entry name" value="N-acetyltransferase_domain"/>
</dbReference>
<dbReference type="Gene3D" id="3.40.630.30">
    <property type="match status" value="1"/>
</dbReference>
<dbReference type="InterPro" id="IPR016181">
    <property type="entry name" value="Acyl_CoA_acyltransferase"/>
</dbReference>
<organism evidence="2 3">
    <name type="scientific">Cavenderia fasciculata</name>
    <name type="common">Slime mold</name>
    <name type="synonym">Dictyostelium fasciculatum</name>
    <dbReference type="NCBI Taxonomy" id="261658"/>
    <lineage>
        <taxon>Eukaryota</taxon>
        <taxon>Amoebozoa</taxon>
        <taxon>Evosea</taxon>
        <taxon>Eumycetozoa</taxon>
        <taxon>Dictyostelia</taxon>
        <taxon>Acytosteliales</taxon>
        <taxon>Cavenderiaceae</taxon>
        <taxon>Cavenderia</taxon>
    </lineage>
</organism>
<dbReference type="Pfam" id="PF00583">
    <property type="entry name" value="Acetyltransf_1"/>
    <property type="match status" value="1"/>
</dbReference>
<dbReference type="PROSITE" id="PS51186">
    <property type="entry name" value="GNAT"/>
    <property type="match status" value="1"/>
</dbReference>
<evidence type="ECO:0000313" key="3">
    <source>
        <dbReference type="Proteomes" id="UP000007797"/>
    </source>
</evidence>
<evidence type="ECO:0000259" key="1">
    <source>
        <dbReference type="PROSITE" id="PS51186"/>
    </source>
</evidence>
<evidence type="ECO:0000313" key="2">
    <source>
        <dbReference type="EMBL" id="EGG23392.1"/>
    </source>
</evidence>
<dbReference type="CDD" id="cd04301">
    <property type="entry name" value="NAT_SF"/>
    <property type="match status" value="1"/>
</dbReference>
<dbReference type="PANTHER" id="PTHR43259">
    <property type="entry name" value="SPT10P"/>
    <property type="match status" value="1"/>
</dbReference>
<dbReference type="SUPFAM" id="SSF55729">
    <property type="entry name" value="Acyl-CoA N-acyltransferases (Nat)"/>
    <property type="match status" value="1"/>
</dbReference>
<dbReference type="GO" id="GO:0016747">
    <property type="term" value="F:acyltransferase activity, transferring groups other than amino-acyl groups"/>
    <property type="evidence" value="ECO:0007669"/>
    <property type="project" value="InterPro"/>
</dbReference>
<dbReference type="OrthoDB" id="329272at2759"/>
<keyword evidence="3" id="KW-1185">Reference proteome</keyword>
<dbReference type="AlphaFoldDB" id="F4PLH0"/>
<dbReference type="GeneID" id="14875725"/>
<dbReference type="PANTHER" id="PTHR43259:SF1">
    <property type="entry name" value="N-ACETYLTRANSFERASE DOMAIN-CONTAINING PROTEIN"/>
    <property type="match status" value="1"/>
</dbReference>
<dbReference type="Proteomes" id="UP000007797">
    <property type="component" value="Unassembled WGS sequence"/>
</dbReference>
<dbReference type="InterPro" id="IPR000182">
    <property type="entry name" value="GNAT_dom"/>
</dbReference>
<dbReference type="RefSeq" id="XP_004361243.1">
    <property type="nucleotide sequence ID" value="XM_004361186.1"/>
</dbReference>
<dbReference type="OMA" id="QYVEKFY"/>
<gene>
    <name evidence="2" type="ORF">DFA_05524</name>
</gene>
<name>F4PLH0_CACFS</name>
<dbReference type="KEGG" id="dfa:DFA_05524"/>
<dbReference type="EMBL" id="GL883008">
    <property type="protein sequence ID" value="EGG23392.1"/>
    <property type="molecule type" value="Genomic_DNA"/>
</dbReference>
<protein>
    <recommendedName>
        <fullName evidence="1">N-acetyltransferase domain-containing protein</fullName>
    </recommendedName>
</protein>
<feature type="domain" description="N-acetyltransferase" evidence="1">
    <location>
        <begin position="21"/>
        <end position="176"/>
    </location>
</feature>
<reference evidence="3" key="1">
    <citation type="journal article" date="2011" name="Genome Res.">
        <title>Phylogeny-wide analysis of social amoeba genomes highlights ancient origins for complex intercellular communication.</title>
        <authorList>
            <person name="Heidel A.J."/>
            <person name="Lawal H.M."/>
            <person name="Felder M."/>
            <person name="Schilde C."/>
            <person name="Helps N.R."/>
            <person name="Tunggal B."/>
            <person name="Rivero F."/>
            <person name="John U."/>
            <person name="Schleicher M."/>
            <person name="Eichinger L."/>
            <person name="Platzer M."/>
            <person name="Noegel A.A."/>
            <person name="Schaap P."/>
            <person name="Gloeckner G."/>
        </authorList>
    </citation>
    <scope>NUCLEOTIDE SEQUENCE [LARGE SCALE GENOMIC DNA]</scope>
    <source>
        <strain evidence="3">SH3</strain>
    </source>
</reference>